<dbReference type="AlphaFoldDB" id="A0A6P1USN0"/>
<organism evidence="1 2">
    <name type="scientific">Klebsiella michiganensis</name>
    <dbReference type="NCBI Taxonomy" id="1134687"/>
    <lineage>
        <taxon>Bacteria</taxon>
        <taxon>Pseudomonadati</taxon>
        <taxon>Pseudomonadota</taxon>
        <taxon>Gammaproteobacteria</taxon>
        <taxon>Enterobacterales</taxon>
        <taxon>Enterobacteriaceae</taxon>
        <taxon>Klebsiella/Raoultella group</taxon>
        <taxon>Klebsiella</taxon>
    </lineage>
</organism>
<dbReference type="Proteomes" id="UP000464389">
    <property type="component" value="Chromosome"/>
</dbReference>
<name>A0A6P1USN0_9ENTR</name>
<evidence type="ECO:0000313" key="2">
    <source>
        <dbReference type="Proteomes" id="UP000464389"/>
    </source>
</evidence>
<evidence type="ECO:0000313" key="1">
    <source>
        <dbReference type="EMBL" id="QHS44657.1"/>
    </source>
</evidence>
<protein>
    <submittedName>
        <fullName evidence="1">Uncharacterized protein</fullName>
    </submittedName>
</protein>
<reference evidence="1 2" key="1">
    <citation type="submission" date="2020-01" db="EMBL/GenBank/DDBJ databases">
        <title>Bactrocera dorsalis gut bacteria genome.</title>
        <authorList>
            <person name="Zhang H."/>
            <person name="Cai Z."/>
        </authorList>
    </citation>
    <scope>NUCLEOTIDE SEQUENCE [LARGE SCALE GENOMIC DNA]</scope>
    <source>
        <strain evidence="1 2">BD177</strain>
    </source>
</reference>
<dbReference type="EMBL" id="CP048108">
    <property type="protein sequence ID" value="QHS44657.1"/>
    <property type="molecule type" value="Genomic_DNA"/>
</dbReference>
<proteinExistence type="predicted"/>
<sequence>MSDKNHHLTMEQQEFIFKTKVELLAELIQIKIPGKSDAEELAEVVNAAFDKLTA</sequence>
<dbReference type="RefSeq" id="WP_162121212.1">
    <property type="nucleotide sequence ID" value="NZ_CP048108.1"/>
</dbReference>
<gene>
    <name evidence="1" type="ORF">GW952_03050</name>
</gene>
<accession>A0A6P1USN0</accession>